<dbReference type="InterPro" id="IPR043504">
    <property type="entry name" value="Peptidase_S1_PA_chymotrypsin"/>
</dbReference>
<reference evidence="1 2" key="1">
    <citation type="journal article" date="2019" name="Nat. Microbiol.">
        <title>Mediterranean grassland soil C-N compound turnover is dependent on rainfall and depth, and is mediated by genomically divergent microorganisms.</title>
        <authorList>
            <person name="Diamond S."/>
            <person name="Andeer P.F."/>
            <person name="Li Z."/>
            <person name="Crits-Christoph A."/>
            <person name="Burstein D."/>
            <person name="Anantharaman K."/>
            <person name="Lane K.R."/>
            <person name="Thomas B.C."/>
            <person name="Pan C."/>
            <person name="Northen T.R."/>
            <person name="Banfield J.F."/>
        </authorList>
    </citation>
    <scope>NUCLEOTIDE SEQUENCE [LARGE SCALE GENOMIC DNA]</scope>
    <source>
        <strain evidence="1">NP_8</strain>
    </source>
</reference>
<comment type="caution">
    <text evidence="1">The sequence shown here is derived from an EMBL/GenBank/DDBJ whole genome shotgun (WGS) entry which is preliminary data.</text>
</comment>
<dbReference type="Proteomes" id="UP000318834">
    <property type="component" value="Unassembled WGS sequence"/>
</dbReference>
<organism evidence="1 2">
    <name type="scientific">Candidatus Segetimicrobium genomatis</name>
    <dbReference type="NCBI Taxonomy" id="2569760"/>
    <lineage>
        <taxon>Bacteria</taxon>
        <taxon>Bacillati</taxon>
        <taxon>Candidatus Sysuimicrobiota</taxon>
        <taxon>Candidatus Sysuimicrobiia</taxon>
        <taxon>Candidatus Sysuimicrobiales</taxon>
        <taxon>Candidatus Segetimicrobiaceae</taxon>
        <taxon>Candidatus Segetimicrobium</taxon>
    </lineage>
</organism>
<dbReference type="AlphaFoldDB" id="A0A537IPZ1"/>
<evidence type="ECO:0000313" key="2">
    <source>
        <dbReference type="Proteomes" id="UP000318834"/>
    </source>
</evidence>
<name>A0A537IPZ1_9BACT</name>
<dbReference type="EMBL" id="VBAP01000071">
    <property type="protein sequence ID" value="TMI73413.1"/>
    <property type="molecule type" value="Genomic_DNA"/>
</dbReference>
<dbReference type="InterPro" id="IPR009003">
    <property type="entry name" value="Peptidase_S1_PA"/>
</dbReference>
<dbReference type="SUPFAM" id="SSF50494">
    <property type="entry name" value="Trypsin-like serine proteases"/>
    <property type="match status" value="1"/>
</dbReference>
<sequence length="338" mass="36433">MTQSLFQPVPTEMVAAKMELRDRLVTRLERQAVRALALRKRRQYHPSPGVNLVGIGIGEKIVDDRPTSELCVKVLVARKYPRGKINRTDRIPAAIGGVPIDIEGVGYPKKFLLPNQQRQRPVPAGVSGSLTFEAVGFQYAGTLGVVVVDTQQPGVLYALSNNHVLANENRAAIGAGTVQPATLDGGRPVDRVAALDRFVPLVYNNEPNQMDAAIARFDAGIAVTREILAIGALTGSGDPTLNLLVRKSGRTTGVTEGIVRTVQFDVFNVVYEQGTVRMDDVMVIEGVKGSFSRPGDSGSAIVDPQGRVVGLLFAGSDTVTFAIPIRRVLQRFRVDIAT</sequence>
<dbReference type="Gene3D" id="2.40.10.10">
    <property type="entry name" value="Trypsin-like serine proteases"/>
    <property type="match status" value="1"/>
</dbReference>
<evidence type="ECO:0000313" key="1">
    <source>
        <dbReference type="EMBL" id="TMI73413.1"/>
    </source>
</evidence>
<proteinExistence type="predicted"/>
<protein>
    <submittedName>
        <fullName evidence="1">S1 family peptidase</fullName>
    </submittedName>
</protein>
<dbReference type="Pfam" id="PF13365">
    <property type="entry name" value="Trypsin_2"/>
    <property type="match status" value="1"/>
</dbReference>
<accession>A0A537IPZ1</accession>
<gene>
    <name evidence="1" type="ORF">E6H05_09770</name>
</gene>